<protein>
    <submittedName>
        <fullName evidence="2">Uncharacterized conserved protein YloU, alkaline shock protein (Asp23) family</fullName>
    </submittedName>
</protein>
<proteinExistence type="predicted"/>
<dbReference type="Proteomes" id="UP000184196">
    <property type="component" value="Unassembled WGS sequence"/>
</dbReference>
<dbReference type="OrthoDB" id="1679795at2"/>
<feature type="transmembrane region" description="Helical" evidence="1">
    <location>
        <begin position="52"/>
        <end position="70"/>
    </location>
</feature>
<feature type="transmembrane region" description="Helical" evidence="1">
    <location>
        <begin position="12"/>
        <end position="32"/>
    </location>
</feature>
<keyword evidence="1" id="KW-1133">Transmembrane helix</keyword>
<sequence length="177" mass="19111">MMGPFDRGLLVIYTFVITVALAWAAAVAAGFIPPYRILSWLGTVAGRPEVAFTFLGLSILAGARLFWVGVRPRRRQAVVHEAALGQVRIALTAIQDLVEKVALAQNGIREATARVYPGKEGIRIGIRVAVTPDINIPATAAVVQEEVKKRVLEVTGVTVQDVAFTVKSISARKPRVE</sequence>
<keyword evidence="3" id="KW-1185">Reference proteome</keyword>
<evidence type="ECO:0000256" key="1">
    <source>
        <dbReference type="SAM" id="Phobius"/>
    </source>
</evidence>
<keyword evidence="1" id="KW-0472">Membrane</keyword>
<keyword evidence="1" id="KW-0812">Transmembrane</keyword>
<reference evidence="3" key="1">
    <citation type="submission" date="2016-11" db="EMBL/GenBank/DDBJ databases">
        <authorList>
            <person name="Varghese N."/>
            <person name="Submissions S."/>
        </authorList>
    </citation>
    <scope>NUCLEOTIDE SEQUENCE [LARGE SCALE GENOMIC DNA]</scope>
    <source>
        <strain evidence="3">DSM 11792</strain>
    </source>
</reference>
<dbReference type="EMBL" id="FQUW01000021">
    <property type="protein sequence ID" value="SHF29610.1"/>
    <property type="molecule type" value="Genomic_DNA"/>
</dbReference>
<dbReference type="AlphaFoldDB" id="A0A1M5AH31"/>
<evidence type="ECO:0000313" key="2">
    <source>
        <dbReference type="EMBL" id="SHF29610.1"/>
    </source>
</evidence>
<name>A0A1M5AH31_9FIRM</name>
<dbReference type="NCBIfam" id="NF033218">
    <property type="entry name" value="anchor_AmaP"/>
    <property type="match status" value="1"/>
</dbReference>
<organism evidence="2 3">
    <name type="scientific">Desulfofundulus australicus DSM 11792</name>
    <dbReference type="NCBI Taxonomy" id="1121425"/>
    <lineage>
        <taxon>Bacteria</taxon>
        <taxon>Bacillati</taxon>
        <taxon>Bacillota</taxon>
        <taxon>Clostridia</taxon>
        <taxon>Eubacteriales</taxon>
        <taxon>Peptococcaceae</taxon>
        <taxon>Desulfofundulus</taxon>
    </lineage>
</organism>
<gene>
    <name evidence="2" type="ORF">SAMN02745218_01909</name>
</gene>
<evidence type="ECO:0000313" key="3">
    <source>
        <dbReference type="Proteomes" id="UP000184196"/>
    </source>
</evidence>
<accession>A0A1M5AH31</accession>